<evidence type="ECO:0000313" key="5">
    <source>
        <dbReference type="EMBL" id="KSV17237.1"/>
    </source>
</evidence>
<dbReference type="InterPro" id="IPR013762">
    <property type="entry name" value="Integrase-like_cat_sf"/>
</dbReference>
<sequence length="229" mass="26354">MKTYLEQDEIRKIEEQAACIRDKLLIRLLAHLGCRVSEALAVKVSDIDFSSNSVSIQHLKERVNISCPDCQARLGRSHRFCPVCGRKVDKPLSRMQQMHRRRVLPLDAETMTILRDFIRRDGTRGLIFDISRHRAWEIIRGCARKAKLSNLVNPETGKSKGISPHRLRDAFAVHAVQVDDSGDGLRLLQEHLGHQSITTTMRYRKVSGQEQKEWYQKLWNGDKTCQVKS</sequence>
<comment type="similarity">
    <text evidence="1">Belongs to the 'phage' integrase family.</text>
</comment>
<organism evidence="5 6">
    <name type="scientific">Dehalococcoides mccartyi</name>
    <dbReference type="NCBI Taxonomy" id="61435"/>
    <lineage>
        <taxon>Bacteria</taxon>
        <taxon>Bacillati</taxon>
        <taxon>Chloroflexota</taxon>
        <taxon>Dehalococcoidia</taxon>
        <taxon>Dehalococcoidales</taxon>
        <taxon>Dehalococcoidaceae</taxon>
        <taxon>Dehalococcoides</taxon>
    </lineage>
</organism>
<feature type="domain" description="Tyr recombinase" evidence="4">
    <location>
        <begin position="1"/>
        <end position="216"/>
    </location>
</feature>
<evidence type="ECO:0000256" key="2">
    <source>
        <dbReference type="ARBA" id="ARBA00023125"/>
    </source>
</evidence>
<dbReference type="GO" id="GO:0003677">
    <property type="term" value="F:DNA binding"/>
    <property type="evidence" value="ECO:0007669"/>
    <property type="project" value="UniProtKB-KW"/>
</dbReference>
<dbReference type="OrthoDB" id="165468at2"/>
<dbReference type="SUPFAM" id="SSF56349">
    <property type="entry name" value="DNA breaking-rejoining enzymes"/>
    <property type="match status" value="1"/>
</dbReference>
<dbReference type="Proteomes" id="UP000053577">
    <property type="component" value="Unassembled WGS sequence"/>
</dbReference>
<dbReference type="InterPro" id="IPR002104">
    <property type="entry name" value="Integrase_catalytic"/>
</dbReference>
<dbReference type="PATRIC" id="fig|61435.5.peg.1465"/>
<dbReference type="Pfam" id="PF00589">
    <property type="entry name" value="Phage_integrase"/>
    <property type="match status" value="2"/>
</dbReference>
<dbReference type="Gene3D" id="1.10.443.10">
    <property type="entry name" value="Intergrase catalytic core"/>
    <property type="match status" value="1"/>
</dbReference>
<dbReference type="InterPro" id="IPR050090">
    <property type="entry name" value="Tyrosine_recombinase_XerCD"/>
</dbReference>
<gene>
    <name evidence="5" type="ORF">DA01_07455</name>
</gene>
<keyword evidence="2" id="KW-0238">DNA-binding</keyword>
<proteinExistence type="inferred from homology"/>
<evidence type="ECO:0000313" key="6">
    <source>
        <dbReference type="Proteomes" id="UP000053577"/>
    </source>
</evidence>
<dbReference type="EMBL" id="JGYD01000025">
    <property type="protein sequence ID" value="KSV17237.1"/>
    <property type="molecule type" value="Genomic_DNA"/>
</dbReference>
<dbReference type="GO" id="GO:0015074">
    <property type="term" value="P:DNA integration"/>
    <property type="evidence" value="ECO:0007669"/>
    <property type="project" value="InterPro"/>
</dbReference>
<dbReference type="PANTHER" id="PTHR30349">
    <property type="entry name" value="PHAGE INTEGRASE-RELATED"/>
    <property type="match status" value="1"/>
</dbReference>
<reference evidence="5 6" key="1">
    <citation type="journal article" date="2015" name="Sci. Rep.">
        <title>A comparative genomics and reductive dehalogenase gene transcription study of two chloroethene-respiring bacteria, Dehalococcoides mccartyi strains MB and 11a.</title>
        <authorList>
            <person name="Low A."/>
            <person name="Shen Z."/>
            <person name="Cheng D."/>
            <person name="Rogers M.J."/>
            <person name="Lee P.K."/>
            <person name="He J."/>
        </authorList>
    </citation>
    <scope>NUCLEOTIDE SEQUENCE [LARGE SCALE GENOMIC DNA]</scope>
    <source>
        <strain evidence="5 6">MB</strain>
    </source>
</reference>
<dbReference type="PROSITE" id="PS51898">
    <property type="entry name" value="TYR_RECOMBINASE"/>
    <property type="match status" value="1"/>
</dbReference>
<accession>A0A0V8M0D8</accession>
<dbReference type="AlphaFoldDB" id="A0A0V8M0D8"/>
<keyword evidence="3" id="KW-0233">DNA recombination</keyword>
<evidence type="ECO:0000256" key="3">
    <source>
        <dbReference type="ARBA" id="ARBA00023172"/>
    </source>
</evidence>
<dbReference type="PANTHER" id="PTHR30349:SF41">
    <property type="entry name" value="INTEGRASE_RECOMBINASE PROTEIN MJ0367-RELATED"/>
    <property type="match status" value="1"/>
</dbReference>
<dbReference type="GO" id="GO:0006310">
    <property type="term" value="P:DNA recombination"/>
    <property type="evidence" value="ECO:0007669"/>
    <property type="project" value="UniProtKB-KW"/>
</dbReference>
<comment type="caution">
    <text evidence="5">The sequence shown here is derived from an EMBL/GenBank/DDBJ whole genome shotgun (WGS) entry which is preliminary data.</text>
</comment>
<dbReference type="InterPro" id="IPR011010">
    <property type="entry name" value="DNA_brk_join_enz"/>
</dbReference>
<protein>
    <submittedName>
        <fullName evidence="5">Integrase</fullName>
    </submittedName>
</protein>
<name>A0A0V8M0D8_9CHLR</name>
<evidence type="ECO:0000259" key="4">
    <source>
        <dbReference type="PROSITE" id="PS51898"/>
    </source>
</evidence>
<evidence type="ECO:0000256" key="1">
    <source>
        <dbReference type="ARBA" id="ARBA00008857"/>
    </source>
</evidence>